<reference evidence="1 2" key="1">
    <citation type="submission" date="2013-11" db="EMBL/GenBank/DDBJ databases">
        <title>Draft genome of the bovine lungworm Dictyocaulus viviparus.</title>
        <authorList>
            <person name="Mitreva M."/>
        </authorList>
    </citation>
    <scope>NUCLEOTIDE SEQUENCE [LARGE SCALE GENOMIC DNA]</scope>
    <source>
        <strain evidence="1 2">HannoverDv2000</strain>
    </source>
</reference>
<organism evidence="1 2">
    <name type="scientific">Dictyocaulus viviparus</name>
    <name type="common">Bovine lungworm</name>
    <dbReference type="NCBI Taxonomy" id="29172"/>
    <lineage>
        <taxon>Eukaryota</taxon>
        <taxon>Metazoa</taxon>
        <taxon>Ecdysozoa</taxon>
        <taxon>Nematoda</taxon>
        <taxon>Chromadorea</taxon>
        <taxon>Rhabditida</taxon>
        <taxon>Rhabditina</taxon>
        <taxon>Rhabditomorpha</taxon>
        <taxon>Strongyloidea</taxon>
        <taxon>Metastrongylidae</taxon>
        <taxon>Dictyocaulus</taxon>
    </lineage>
</organism>
<proteinExistence type="predicted"/>
<protein>
    <submittedName>
        <fullName evidence="1">Uncharacterized protein</fullName>
    </submittedName>
</protein>
<dbReference type="EMBL" id="KN716169">
    <property type="protein sequence ID" value="KJH52198.1"/>
    <property type="molecule type" value="Genomic_DNA"/>
</dbReference>
<keyword evidence="2" id="KW-1185">Reference proteome</keyword>
<evidence type="ECO:0000313" key="1">
    <source>
        <dbReference type="EMBL" id="KJH52198.1"/>
    </source>
</evidence>
<reference evidence="2" key="2">
    <citation type="journal article" date="2016" name="Sci. Rep.">
        <title>Dictyocaulus viviparus genome, variome and transcriptome elucidate lungworm biology and support future intervention.</title>
        <authorList>
            <person name="McNulty S.N."/>
            <person name="Strube C."/>
            <person name="Rosa B.A."/>
            <person name="Martin J.C."/>
            <person name="Tyagi R."/>
            <person name="Choi Y.J."/>
            <person name="Wang Q."/>
            <person name="Hallsworth Pepin K."/>
            <person name="Zhang X."/>
            <person name="Ozersky P."/>
            <person name="Wilson R.K."/>
            <person name="Sternberg P.W."/>
            <person name="Gasser R.B."/>
            <person name="Mitreva M."/>
        </authorList>
    </citation>
    <scope>NUCLEOTIDE SEQUENCE [LARGE SCALE GENOMIC DNA]</scope>
    <source>
        <strain evidence="2">HannoverDv2000</strain>
    </source>
</reference>
<dbReference type="AlphaFoldDB" id="A0A0D8Y5T8"/>
<evidence type="ECO:0000313" key="2">
    <source>
        <dbReference type="Proteomes" id="UP000053766"/>
    </source>
</evidence>
<dbReference type="Proteomes" id="UP000053766">
    <property type="component" value="Unassembled WGS sequence"/>
</dbReference>
<gene>
    <name evidence="1" type="ORF">DICVIV_01663</name>
</gene>
<name>A0A0D8Y5T8_DICVI</name>
<sequence>MGCDIVVTLQGTPQSGKNRVRYRCLFFSRKERIKKYKRKRKAFHSLVKMYFMVYSTILKMNFHCSIMKCLRYGSDIEAGDDESLISSLFRKTEQH</sequence>
<accession>A0A0D8Y5T8</accession>